<keyword evidence="3" id="KW-0346">Stress response</keyword>
<comment type="subunit">
    <text evidence="3">Homodimer.</text>
</comment>
<dbReference type="SUPFAM" id="SSF58014">
    <property type="entry name" value="Coiled-coil domain of nucleotide exchange factor GrpE"/>
    <property type="match status" value="1"/>
</dbReference>
<dbReference type="Pfam" id="PF01025">
    <property type="entry name" value="GrpE"/>
    <property type="match status" value="1"/>
</dbReference>
<dbReference type="PANTHER" id="PTHR21237:SF23">
    <property type="entry name" value="GRPE PROTEIN HOMOLOG, MITOCHONDRIAL"/>
    <property type="match status" value="1"/>
</dbReference>
<dbReference type="NCBIfam" id="NF010745">
    <property type="entry name" value="PRK14147.1"/>
    <property type="match status" value="1"/>
</dbReference>
<dbReference type="HAMAP" id="MF_01151">
    <property type="entry name" value="GrpE"/>
    <property type="match status" value="1"/>
</dbReference>
<dbReference type="Proteomes" id="UP001317822">
    <property type="component" value="Chromosome"/>
</dbReference>
<organism evidence="7 8">
    <name type="scientific">Lysobacter auxotrophicus</name>
    <dbReference type="NCBI Taxonomy" id="2992573"/>
    <lineage>
        <taxon>Bacteria</taxon>
        <taxon>Pseudomonadati</taxon>
        <taxon>Pseudomonadota</taxon>
        <taxon>Gammaproteobacteria</taxon>
        <taxon>Lysobacterales</taxon>
        <taxon>Lysobacteraceae</taxon>
        <taxon>Lysobacter</taxon>
    </lineage>
</organism>
<dbReference type="SUPFAM" id="SSF51064">
    <property type="entry name" value="Head domain of nucleotide exchange factor GrpE"/>
    <property type="match status" value="1"/>
</dbReference>
<keyword evidence="3" id="KW-0963">Cytoplasm</keyword>
<protein>
    <recommendedName>
        <fullName evidence="3">Protein GrpE</fullName>
    </recommendedName>
    <alternativeName>
        <fullName evidence="3">HSP-70 cofactor</fullName>
    </alternativeName>
</protein>
<comment type="subcellular location">
    <subcellularLocation>
        <location evidence="3">Cytoplasm</location>
    </subcellularLocation>
</comment>
<dbReference type="NCBIfam" id="NF010738">
    <property type="entry name" value="PRK14140.1"/>
    <property type="match status" value="1"/>
</dbReference>
<name>A0ABN6UKP1_9GAMM</name>
<feature type="region of interest" description="Disordered" evidence="6">
    <location>
        <begin position="1"/>
        <end position="23"/>
    </location>
</feature>
<keyword evidence="2 3" id="KW-0143">Chaperone</keyword>
<dbReference type="PRINTS" id="PR00773">
    <property type="entry name" value="GRPEPROTEIN"/>
</dbReference>
<reference evidence="7 8" key="1">
    <citation type="journal article" date="2023" name="Int. J. Syst. Evol. Microbiol.">
        <title>Physiological and genomic analyses of cobalamin (vitamin B12)-auxotrophy of Lysobacter auxotrophicus sp. nov., a methionine-auxotrophic chitinolytic bacterium isolated from chitin-treated soil.</title>
        <authorList>
            <person name="Saito A."/>
            <person name="Dohra H."/>
            <person name="Hamada M."/>
            <person name="Moriuchi R."/>
            <person name="Kotsuchibashi Y."/>
            <person name="Mori K."/>
        </authorList>
    </citation>
    <scope>NUCLEOTIDE SEQUENCE [LARGE SCALE GENOMIC DNA]</scope>
    <source>
        <strain evidence="7 8">5-21a</strain>
    </source>
</reference>
<comment type="similarity">
    <text evidence="1 3 4">Belongs to the GrpE family.</text>
</comment>
<dbReference type="PANTHER" id="PTHR21237">
    <property type="entry name" value="GRPE PROTEIN"/>
    <property type="match status" value="1"/>
</dbReference>
<dbReference type="NCBIfam" id="NF010748">
    <property type="entry name" value="PRK14150.1"/>
    <property type="match status" value="1"/>
</dbReference>
<sequence length="178" mass="19438">MTASTPSGEPNQTPESTPNTEAVDAGATLAAQIEALQAELTQLREDTLRERAELENQRKRMAREVDMARKFANERLLAELLPVIDSLEAGLAVQGDTAAHLREGMELTLRQLLKVASDNGLVMVDPVGQPFDPERHQAMSMVDAAGHAPGDVVQVYQKGWVLNERLLRPALVVVAKHD</sequence>
<proteinExistence type="inferred from homology"/>
<feature type="coiled-coil region" evidence="5">
    <location>
        <begin position="26"/>
        <end position="71"/>
    </location>
</feature>
<keyword evidence="8" id="KW-1185">Reference proteome</keyword>
<dbReference type="CDD" id="cd00446">
    <property type="entry name" value="GrpE"/>
    <property type="match status" value="1"/>
</dbReference>
<evidence type="ECO:0000313" key="7">
    <source>
        <dbReference type="EMBL" id="BDU16862.1"/>
    </source>
</evidence>
<dbReference type="InterPro" id="IPR009012">
    <property type="entry name" value="GrpE_head"/>
</dbReference>
<accession>A0ABN6UKP1</accession>
<dbReference type="EMBL" id="AP027041">
    <property type="protein sequence ID" value="BDU16862.1"/>
    <property type="molecule type" value="Genomic_DNA"/>
</dbReference>
<dbReference type="InterPro" id="IPR013805">
    <property type="entry name" value="GrpE_CC"/>
</dbReference>
<evidence type="ECO:0000256" key="2">
    <source>
        <dbReference type="ARBA" id="ARBA00023186"/>
    </source>
</evidence>
<gene>
    <name evidence="3 7" type="primary">grpE</name>
    <name evidence="7" type="ORF">LA521A_20630</name>
</gene>
<evidence type="ECO:0000256" key="1">
    <source>
        <dbReference type="ARBA" id="ARBA00009054"/>
    </source>
</evidence>
<keyword evidence="5" id="KW-0175">Coiled coil</keyword>
<dbReference type="Gene3D" id="2.30.22.10">
    <property type="entry name" value="Head domain of nucleotide exchange factor GrpE"/>
    <property type="match status" value="1"/>
</dbReference>
<evidence type="ECO:0000256" key="5">
    <source>
        <dbReference type="SAM" id="Coils"/>
    </source>
</evidence>
<dbReference type="InterPro" id="IPR000740">
    <property type="entry name" value="GrpE"/>
</dbReference>
<evidence type="ECO:0000313" key="8">
    <source>
        <dbReference type="Proteomes" id="UP001317822"/>
    </source>
</evidence>
<comment type="function">
    <text evidence="3">Participates actively in the response to hyperosmotic and heat shock by preventing the aggregation of stress-denatured proteins, in association with DnaK and GrpE. It is the nucleotide exchange factor for DnaK and may function as a thermosensor. Unfolded proteins bind initially to DnaJ; upon interaction with the DnaJ-bound protein, DnaK hydrolyzes its bound ATP, resulting in the formation of a stable complex. GrpE releases ADP from DnaK; ATP binding to DnaK triggers the release of the substrate protein, thus completing the reaction cycle. Several rounds of ATP-dependent interactions between DnaJ, DnaK and GrpE are required for fully efficient folding.</text>
</comment>
<dbReference type="RefSeq" id="WP_425494506.1">
    <property type="nucleotide sequence ID" value="NZ_AP027041.1"/>
</dbReference>
<dbReference type="Gene3D" id="3.90.20.20">
    <property type="match status" value="1"/>
</dbReference>
<feature type="compositionally biased region" description="Polar residues" evidence="6">
    <location>
        <begin position="1"/>
        <end position="20"/>
    </location>
</feature>
<evidence type="ECO:0000256" key="3">
    <source>
        <dbReference type="HAMAP-Rule" id="MF_01151"/>
    </source>
</evidence>
<evidence type="ECO:0000256" key="6">
    <source>
        <dbReference type="SAM" id="MobiDB-lite"/>
    </source>
</evidence>
<dbReference type="NCBIfam" id="NF010737">
    <property type="entry name" value="PRK14139.1"/>
    <property type="match status" value="1"/>
</dbReference>
<evidence type="ECO:0000256" key="4">
    <source>
        <dbReference type="RuleBase" id="RU004478"/>
    </source>
</evidence>